<dbReference type="InterPro" id="IPR017853">
    <property type="entry name" value="GH"/>
</dbReference>
<reference evidence="3" key="1">
    <citation type="submission" date="2019-03" db="EMBL/GenBank/DDBJ databases">
        <title>Single cell metagenomics reveals metabolic interactions within the superorganism composed of flagellate Streblomastix strix and complex community of Bacteroidetes bacteria on its surface.</title>
        <authorList>
            <person name="Treitli S.C."/>
            <person name="Kolisko M."/>
            <person name="Husnik F."/>
            <person name="Keeling P."/>
            <person name="Hampl V."/>
        </authorList>
    </citation>
    <scope>NUCLEOTIDE SEQUENCE</scope>
    <source>
        <strain evidence="3">STM</strain>
    </source>
</reference>
<evidence type="ECO:0000259" key="2">
    <source>
        <dbReference type="Pfam" id="PF14587"/>
    </source>
</evidence>
<dbReference type="PANTHER" id="PTHR42767:SF1">
    <property type="entry name" value="ENDO-BETA-1,6-GALACTANASE-LIKE DOMAIN-CONTAINING PROTEIN"/>
    <property type="match status" value="1"/>
</dbReference>
<dbReference type="InterPro" id="IPR013780">
    <property type="entry name" value="Glyco_hydro_b"/>
</dbReference>
<dbReference type="EMBL" id="SNRY01001299">
    <property type="protein sequence ID" value="KAA6331977.1"/>
    <property type="molecule type" value="Genomic_DNA"/>
</dbReference>
<dbReference type="InterPro" id="IPR039514">
    <property type="entry name" value="6GAL-like"/>
</dbReference>
<dbReference type="GO" id="GO:0004553">
    <property type="term" value="F:hydrolase activity, hydrolyzing O-glycosyl compounds"/>
    <property type="evidence" value="ECO:0007669"/>
    <property type="project" value="InterPro"/>
</dbReference>
<evidence type="ECO:0000313" key="3">
    <source>
        <dbReference type="EMBL" id="KAA6331977.1"/>
    </source>
</evidence>
<protein>
    <recommendedName>
        <fullName evidence="2">Endo-beta-1,6-galactanase-like domain-containing protein</fullName>
    </recommendedName>
</protein>
<dbReference type="AlphaFoldDB" id="A0A5J4RD24"/>
<dbReference type="PANTHER" id="PTHR42767">
    <property type="entry name" value="ENDO-BETA-1,6-GALACTANASE"/>
    <property type="match status" value="1"/>
</dbReference>
<feature type="compositionally biased region" description="Acidic residues" evidence="1">
    <location>
        <begin position="31"/>
        <end position="50"/>
    </location>
</feature>
<feature type="domain" description="Endo-beta-1,6-galactanase-like" evidence="2">
    <location>
        <begin position="65"/>
        <end position="418"/>
    </location>
</feature>
<dbReference type="InterPro" id="IPR039743">
    <property type="entry name" value="6GAL/EXGAL"/>
</dbReference>
<name>A0A5J4RD24_9ZZZZ</name>
<dbReference type="Gene3D" id="3.20.20.80">
    <property type="entry name" value="Glycosidases"/>
    <property type="match status" value="1"/>
</dbReference>
<accession>A0A5J4RD24</accession>
<sequence length="559" mass="62884">MKFLKISKQLIFIVISTICFACTESTAPELNENEEENKEENKEENEEENEEGNKEENEEENEERNVTININKTYQVIESFSASDCWVPNYIGNHWTENEKEKIAQLLFSRKINNGVPEGIGLSGWRFNLGGGTADQGSASGIEDIARRAESFMDPTNGTLNWTKQGGQQYFLEKAKGYGCEQFVMFSNTPPVYLTQNGKGYSDQGAYSNLKVDCYDDFAAYITTVIQHFKTEKDINFSYISPVNEPQYNWASGQEGTGWQNSEIKKLAVELNSALVNTGLDTKILLAEAGAWSYLYEIDGDGNRKNVIANLFNNSSSTYVGDLSHVAPIICGHSYWTDGNWHTLVDTRTKVAAAAQSAGLKTYQTEWSMLGDHFSTSEYVGHNNATYMDIALYMSKVIHCDLTYANVSSWSFWTSMDVERWGHKNRFFLIRITPAGGDYGDITKSGTHFATKTLWALGNYSLFVKPGYQRVDMEIKDYSNKLFGSAYISPDKKILVGVYTNLSNNNYDVKAQLNDLEIESIQTYTTSQSSNLSAQDINNVKTSIIVKPQSIMTVIYNLK</sequence>
<dbReference type="Pfam" id="PF14587">
    <property type="entry name" value="Glyco_hydr_30_2"/>
    <property type="match status" value="1"/>
</dbReference>
<dbReference type="Gene3D" id="2.60.40.1180">
    <property type="entry name" value="Golgi alpha-mannosidase II"/>
    <property type="match status" value="1"/>
</dbReference>
<dbReference type="SUPFAM" id="SSF51445">
    <property type="entry name" value="(Trans)glycosidases"/>
    <property type="match status" value="1"/>
</dbReference>
<feature type="region of interest" description="Disordered" evidence="1">
    <location>
        <begin position="29"/>
        <end position="65"/>
    </location>
</feature>
<proteinExistence type="predicted"/>
<evidence type="ECO:0000256" key="1">
    <source>
        <dbReference type="SAM" id="MobiDB-lite"/>
    </source>
</evidence>
<gene>
    <name evidence="3" type="ORF">EZS27_019465</name>
</gene>
<organism evidence="3">
    <name type="scientific">termite gut metagenome</name>
    <dbReference type="NCBI Taxonomy" id="433724"/>
    <lineage>
        <taxon>unclassified sequences</taxon>
        <taxon>metagenomes</taxon>
        <taxon>organismal metagenomes</taxon>
    </lineage>
</organism>
<comment type="caution">
    <text evidence="3">The sequence shown here is derived from an EMBL/GenBank/DDBJ whole genome shotgun (WGS) entry which is preliminary data.</text>
</comment>